<dbReference type="Pfam" id="PF07963">
    <property type="entry name" value="N_methyl"/>
    <property type="match status" value="1"/>
</dbReference>
<feature type="transmembrane region" description="Helical" evidence="12">
    <location>
        <begin position="58"/>
        <end position="79"/>
    </location>
</feature>
<keyword evidence="15" id="KW-1185">Reference proteome</keyword>
<keyword evidence="5" id="KW-0997">Cell inner membrane</keyword>
<keyword evidence="8 12" id="KW-0472">Membrane</keyword>
<evidence type="ECO:0000256" key="7">
    <source>
        <dbReference type="ARBA" id="ARBA00022989"/>
    </source>
</evidence>
<evidence type="ECO:0000256" key="11">
    <source>
        <dbReference type="SAM" id="MobiDB-lite"/>
    </source>
</evidence>
<evidence type="ECO:0000256" key="8">
    <source>
        <dbReference type="ARBA" id="ARBA00023136"/>
    </source>
</evidence>
<comment type="caution">
    <text evidence="14">The sequence shown here is derived from an EMBL/GenBank/DDBJ whole genome shotgun (WGS) entry which is preliminary data.</text>
</comment>
<keyword evidence="6 12" id="KW-0812">Transmembrane</keyword>
<evidence type="ECO:0000313" key="14">
    <source>
        <dbReference type="EMBL" id="TLM74831.1"/>
    </source>
</evidence>
<evidence type="ECO:0000256" key="1">
    <source>
        <dbReference type="ARBA" id="ARBA00004377"/>
    </source>
</evidence>
<sequence>MRSYHDGNFLSTVSRRRRSLEQQTTGGFGRGVNGRQEGIRSNNIHIQGRYMKASGLTLIELLITLTILAILLAIGVPGFQHHLEASRTRTAADDLLQAIHLTRTKAVSSNRRATLRKLGEWQSGWEIFYDQDFDGQRDANEEQITTGEALEGVTISANGPLSNYISFIGTGHSRYAGTATGGAFQAGRFTICPMNAGEGYQLVLSPSGRARIEKISEAGCGN</sequence>
<keyword evidence="3" id="KW-1003">Cell membrane</keyword>
<dbReference type="InterPro" id="IPR022346">
    <property type="entry name" value="T2SS_GspH"/>
</dbReference>
<evidence type="ECO:0000256" key="4">
    <source>
        <dbReference type="ARBA" id="ARBA00022481"/>
    </source>
</evidence>
<evidence type="ECO:0000259" key="13">
    <source>
        <dbReference type="Pfam" id="PF12019"/>
    </source>
</evidence>
<dbReference type="PROSITE" id="PS00409">
    <property type="entry name" value="PROKAR_NTER_METHYL"/>
    <property type="match status" value="1"/>
</dbReference>
<dbReference type="Proteomes" id="UP000306791">
    <property type="component" value="Unassembled WGS sequence"/>
</dbReference>
<dbReference type="NCBIfam" id="TIGR02532">
    <property type="entry name" value="IV_pilin_GFxxxE"/>
    <property type="match status" value="1"/>
</dbReference>
<name>A0ABY2UDU1_9GAMM</name>
<dbReference type="InterPro" id="IPR045584">
    <property type="entry name" value="Pilin-like"/>
</dbReference>
<dbReference type="InterPro" id="IPR012902">
    <property type="entry name" value="N_methyl_site"/>
</dbReference>
<keyword evidence="7 12" id="KW-1133">Transmembrane helix</keyword>
<reference evidence="14 15" key="1">
    <citation type="submission" date="2019-05" db="EMBL/GenBank/DDBJ databases">
        <title>Microbulbifer harenosus sp. nov., an alginate-degrading bacterium isolated from coastal sand.</title>
        <authorList>
            <person name="Huang H."/>
            <person name="Mo K."/>
            <person name="Bao S."/>
        </authorList>
    </citation>
    <scope>NUCLEOTIDE SEQUENCE [LARGE SCALE GENOMIC DNA]</scope>
    <source>
        <strain evidence="14 15">HB161719</strain>
    </source>
</reference>
<evidence type="ECO:0000256" key="2">
    <source>
        <dbReference type="ARBA" id="ARBA00021549"/>
    </source>
</evidence>
<evidence type="ECO:0000313" key="15">
    <source>
        <dbReference type="Proteomes" id="UP000306791"/>
    </source>
</evidence>
<comment type="similarity">
    <text evidence="9">Belongs to the GSP H family.</text>
</comment>
<dbReference type="Gene3D" id="3.55.40.10">
    <property type="entry name" value="minor pseudopilin epsh domain"/>
    <property type="match status" value="1"/>
</dbReference>
<feature type="domain" description="General secretion pathway GspH" evidence="13">
    <location>
        <begin position="91"/>
        <end position="208"/>
    </location>
</feature>
<dbReference type="EMBL" id="VANI01000019">
    <property type="protein sequence ID" value="TLM74831.1"/>
    <property type="molecule type" value="Genomic_DNA"/>
</dbReference>
<evidence type="ECO:0000256" key="10">
    <source>
        <dbReference type="ARBA" id="ARBA00030775"/>
    </source>
</evidence>
<feature type="region of interest" description="Disordered" evidence="11">
    <location>
        <begin position="15"/>
        <end position="34"/>
    </location>
</feature>
<comment type="subcellular location">
    <subcellularLocation>
        <location evidence="1">Cell inner membrane</location>
        <topology evidence="1">Single-pass membrane protein</topology>
    </subcellularLocation>
</comment>
<evidence type="ECO:0000256" key="3">
    <source>
        <dbReference type="ARBA" id="ARBA00022475"/>
    </source>
</evidence>
<dbReference type="SUPFAM" id="SSF54523">
    <property type="entry name" value="Pili subunits"/>
    <property type="match status" value="1"/>
</dbReference>
<evidence type="ECO:0000256" key="12">
    <source>
        <dbReference type="SAM" id="Phobius"/>
    </source>
</evidence>
<evidence type="ECO:0000256" key="9">
    <source>
        <dbReference type="ARBA" id="ARBA00025772"/>
    </source>
</evidence>
<protein>
    <recommendedName>
        <fullName evidence="2">Type II secretion system protein H</fullName>
    </recommendedName>
    <alternativeName>
        <fullName evidence="10">General secretion pathway protein H</fullName>
    </alternativeName>
</protein>
<proteinExistence type="inferred from homology"/>
<evidence type="ECO:0000256" key="5">
    <source>
        <dbReference type="ARBA" id="ARBA00022519"/>
    </source>
</evidence>
<organism evidence="14 15">
    <name type="scientific">Microbulbifer harenosus</name>
    <dbReference type="NCBI Taxonomy" id="2576840"/>
    <lineage>
        <taxon>Bacteria</taxon>
        <taxon>Pseudomonadati</taxon>
        <taxon>Pseudomonadota</taxon>
        <taxon>Gammaproteobacteria</taxon>
        <taxon>Cellvibrionales</taxon>
        <taxon>Microbulbiferaceae</taxon>
        <taxon>Microbulbifer</taxon>
    </lineage>
</organism>
<dbReference type="Pfam" id="PF12019">
    <property type="entry name" value="GspH"/>
    <property type="match status" value="1"/>
</dbReference>
<keyword evidence="4" id="KW-0488">Methylation</keyword>
<gene>
    <name evidence="14" type="ORF">FDY93_16655</name>
</gene>
<accession>A0ABY2UDU1</accession>
<evidence type="ECO:0000256" key="6">
    <source>
        <dbReference type="ARBA" id="ARBA00022692"/>
    </source>
</evidence>